<dbReference type="Pfam" id="PF20670">
    <property type="entry name" value="DUF6816"/>
    <property type="match status" value="1"/>
</dbReference>
<feature type="domain" description="DUF6816" evidence="2">
    <location>
        <begin position="316"/>
        <end position="539"/>
    </location>
</feature>
<evidence type="ECO:0000313" key="3">
    <source>
        <dbReference type="EMBL" id="CAK9048370.1"/>
    </source>
</evidence>
<gene>
    <name evidence="3" type="ORF">CCMP2556_LOCUS24918</name>
</gene>
<dbReference type="EMBL" id="CAXAMN010016513">
    <property type="protein sequence ID" value="CAK9048370.1"/>
    <property type="molecule type" value="Genomic_DNA"/>
</dbReference>
<dbReference type="InterPro" id="IPR049213">
    <property type="entry name" value="DUF6816"/>
</dbReference>
<feature type="region of interest" description="Disordered" evidence="1">
    <location>
        <begin position="240"/>
        <end position="259"/>
    </location>
</feature>
<dbReference type="Proteomes" id="UP001642484">
    <property type="component" value="Unassembled WGS sequence"/>
</dbReference>
<reference evidence="3 4" key="1">
    <citation type="submission" date="2024-02" db="EMBL/GenBank/DDBJ databases">
        <authorList>
            <person name="Chen Y."/>
            <person name="Shah S."/>
            <person name="Dougan E. K."/>
            <person name="Thang M."/>
            <person name="Chan C."/>
        </authorList>
    </citation>
    <scope>NUCLEOTIDE SEQUENCE [LARGE SCALE GENOMIC DNA]</scope>
</reference>
<accession>A0ABP0MA35</accession>
<sequence>MRWILDLLGAREGCRYDHMGQEFLTHGVWDQECSEHPANVRFHNHISGKALLELRAETAQTGGFRGVMTIRNPLEMVISSYCYHHRGAEPWNSISDGMASMHPKDGVPEMARRMLPVVYNMVQAYQVTKPEVYVSRFERMTGSSTGFNQTVQEMLDFLFGNEVSDNFKRRALDAAVHEDLNRGEFGYSFTVRSRGSVDEELQRPSPDRVLSDPVGTKVLNGRPENRRGSYASLISTSARERTARTTCTAQPDGAPPDVPRRPAAAALAALALGARSRAKATGLGTRETPTETRWLQQRLEASSLQRPSWGLLGQAFPAWLFGEWEVCSRPVAFGEPLGPRFVDENTQAAVREDLAQRVELRWKARYYWEYLDGPGTLELPSGFLLATPALAAEKHGGTVQFRAFNAGEELKAFLKQRRARVVADADPRIRPLQIKVSFPVEEEEEELIRTVSLKLEASASATCDEEGDVFVSSELFRQVISTEGEIDSVGRFEVLNDPRRQTASSGVVALRGARCSTRCRARAEVPGNRVAKYLVPEDELYEESQNQVTDGAIVPVAVTLGWAQRSGDHVLYGGRAQSFVSQNLDASVIDAHRR</sequence>
<proteinExistence type="predicted"/>
<organism evidence="3 4">
    <name type="scientific">Durusdinium trenchii</name>
    <dbReference type="NCBI Taxonomy" id="1381693"/>
    <lineage>
        <taxon>Eukaryota</taxon>
        <taxon>Sar</taxon>
        <taxon>Alveolata</taxon>
        <taxon>Dinophyceae</taxon>
        <taxon>Suessiales</taxon>
        <taxon>Symbiodiniaceae</taxon>
        <taxon>Durusdinium</taxon>
    </lineage>
</organism>
<comment type="caution">
    <text evidence="3">The sequence shown here is derived from an EMBL/GenBank/DDBJ whole genome shotgun (WGS) entry which is preliminary data.</text>
</comment>
<name>A0ABP0MA35_9DINO</name>
<keyword evidence="4" id="KW-1185">Reference proteome</keyword>
<evidence type="ECO:0000313" key="4">
    <source>
        <dbReference type="Proteomes" id="UP001642484"/>
    </source>
</evidence>
<evidence type="ECO:0000256" key="1">
    <source>
        <dbReference type="SAM" id="MobiDB-lite"/>
    </source>
</evidence>
<protein>
    <recommendedName>
        <fullName evidence="2">DUF6816 domain-containing protein</fullName>
    </recommendedName>
</protein>
<evidence type="ECO:0000259" key="2">
    <source>
        <dbReference type="Pfam" id="PF20670"/>
    </source>
</evidence>